<evidence type="ECO:0000313" key="1">
    <source>
        <dbReference type="EMBL" id="KAH7970930.1"/>
    </source>
</evidence>
<accession>A0ACB8DJU3</accession>
<dbReference type="EMBL" id="CM023480">
    <property type="protein sequence ID" value="KAH7970930.1"/>
    <property type="molecule type" value="Genomic_DNA"/>
</dbReference>
<keyword evidence="2" id="KW-1185">Reference proteome</keyword>
<organism evidence="1 2">
    <name type="scientific">Dermacentor silvarum</name>
    <name type="common">Tick</name>
    <dbReference type="NCBI Taxonomy" id="543639"/>
    <lineage>
        <taxon>Eukaryota</taxon>
        <taxon>Metazoa</taxon>
        <taxon>Ecdysozoa</taxon>
        <taxon>Arthropoda</taxon>
        <taxon>Chelicerata</taxon>
        <taxon>Arachnida</taxon>
        <taxon>Acari</taxon>
        <taxon>Parasitiformes</taxon>
        <taxon>Ixodida</taxon>
        <taxon>Ixodoidea</taxon>
        <taxon>Ixodidae</taxon>
        <taxon>Rhipicephalinae</taxon>
        <taxon>Dermacentor</taxon>
    </lineage>
</organism>
<name>A0ACB8DJU3_DERSI</name>
<evidence type="ECO:0000313" key="2">
    <source>
        <dbReference type="Proteomes" id="UP000821865"/>
    </source>
</evidence>
<comment type="caution">
    <text evidence="1">The sequence shown here is derived from an EMBL/GenBank/DDBJ whole genome shotgun (WGS) entry which is preliminary data.</text>
</comment>
<proteinExistence type="predicted"/>
<sequence length="531" mass="59370">MAYSGKRDFPSFIVEMPYGFDLSGEPNAAPRNGPHEGRRAPVAFIVEPAVDLGNRTTWSMRPTDVKAMLAIGFVGPNASRSSPVSHNLCMPNWTKVDLPTYEKDFYREHFRTALRSMEEVDAYRKANDIIVAGRGVPKPILQTDEAGFPELMTRIIETRHPGSSPTPLQAQCWPVALSGRDLVAVDYGASEGKSLAYLVPAIIHIQHQPAMQRGGGPIVLVVTATREVAQQVQIVTRELIDGTGIRTMYLVSGEPKTLQLKQLEEGAEICIATPGRLVAFMEECKVNLLCCTYLVLDEADRMLEMGFDRELRTIAGNIRPDRQTLVWLASRARKAHQLVQALSKDCVTVSVGMATKDNQNQRVEHIVVVCEKAEKEDKLIALFEDILHDESDRVIIFVEMKQTVEDLVSSVRLQGWPAMGIHGRKTAQERDWALSAFRFGKVPILVATDVTGRALDAANVRYVISYEYPTNPDEYPRRFKHADRPDGTGRAYTFVTPDNCVRATELMWFLREAQQVIPADLRKVANKVARK</sequence>
<protein>
    <submittedName>
        <fullName evidence="1">Uncharacterized protein</fullName>
    </submittedName>
</protein>
<reference evidence="1" key="1">
    <citation type="submission" date="2020-05" db="EMBL/GenBank/DDBJ databases">
        <title>Large-scale comparative analyses of tick genomes elucidate their genetic diversity and vector capacities.</title>
        <authorList>
            <person name="Jia N."/>
            <person name="Wang J."/>
            <person name="Shi W."/>
            <person name="Du L."/>
            <person name="Sun Y."/>
            <person name="Zhan W."/>
            <person name="Jiang J."/>
            <person name="Wang Q."/>
            <person name="Zhang B."/>
            <person name="Ji P."/>
            <person name="Sakyi L.B."/>
            <person name="Cui X."/>
            <person name="Yuan T."/>
            <person name="Jiang B."/>
            <person name="Yang W."/>
            <person name="Lam T.T.-Y."/>
            <person name="Chang Q."/>
            <person name="Ding S."/>
            <person name="Wang X."/>
            <person name="Zhu J."/>
            <person name="Ruan X."/>
            <person name="Zhao L."/>
            <person name="Wei J."/>
            <person name="Que T."/>
            <person name="Du C."/>
            <person name="Cheng J."/>
            <person name="Dai P."/>
            <person name="Han X."/>
            <person name="Huang E."/>
            <person name="Gao Y."/>
            <person name="Liu J."/>
            <person name="Shao H."/>
            <person name="Ye R."/>
            <person name="Li L."/>
            <person name="Wei W."/>
            <person name="Wang X."/>
            <person name="Wang C."/>
            <person name="Yang T."/>
            <person name="Huo Q."/>
            <person name="Li W."/>
            <person name="Guo W."/>
            <person name="Chen H."/>
            <person name="Zhou L."/>
            <person name="Ni X."/>
            <person name="Tian J."/>
            <person name="Zhou Y."/>
            <person name="Sheng Y."/>
            <person name="Liu T."/>
            <person name="Pan Y."/>
            <person name="Xia L."/>
            <person name="Li J."/>
            <person name="Zhao F."/>
            <person name="Cao W."/>
        </authorList>
    </citation>
    <scope>NUCLEOTIDE SEQUENCE</scope>
    <source>
        <strain evidence="1">Dsil-2018</strain>
    </source>
</reference>
<gene>
    <name evidence="1" type="ORF">HPB49_016827</name>
</gene>
<dbReference type="Proteomes" id="UP000821865">
    <property type="component" value="Chromosome 11"/>
</dbReference>